<reference evidence="2 3" key="1">
    <citation type="submission" date="2024-01" db="EMBL/GenBank/DDBJ databases">
        <authorList>
            <person name="Guinet B."/>
        </authorList>
    </citation>
    <scope>NUCLEOTIDE SEQUENCE [LARGE SCALE GENOMIC DNA]</scope>
</reference>
<keyword evidence="3" id="KW-1185">Reference proteome</keyword>
<evidence type="ECO:0000256" key="1">
    <source>
        <dbReference type="SAM" id="MobiDB-lite"/>
    </source>
</evidence>
<comment type="caution">
    <text evidence="2">The sequence shown here is derived from an EMBL/GenBank/DDBJ whole genome shotgun (WGS) entry which is preliminary data.</text>
</comment>
<accession>A0ABC8QK89</accession>
<evidence type="ECO:0000313" key="2">
    <source>
        <dbReference type="EMBL" id="CAJ2002115.1"/>
    </source>
</evidence>
<evidence type="ECO:0000313" key="3">
    <source>
        <dbReference type="Proteomes" id="UP001642380"/>
    </source>
</evidence>
<gene>
    <name evidence="2" type="ORF">CCFV1_ORF069</name>
</gene>
<dbReference type="Proteomes" id="UP001642380">
    <property type="component" value="Unassembled WGS sequence"/>
</dbReference>
<feature type="region of interest" description="Disordered" evidence="1">
    <location>
        <begin position="108"/>
        <end position="133"/>
    </location>
</feature>
<name>A0ABC8QK89_9VIRU</name>
<protein>
    <submittedName>
        <fullName evidence="2">Uncharacterized protein</fullName>
    </submittedName>
</protein>
<proteinExistence type="predicted"/>
<feature type="compositionally biased region" description="Basic and acidic residues" evidence="1">
    <location>
        <begin position="115"/>
        <end position="127"/>
    </location>
</feature>
<dbReference type="EMBL" id="CAUOPR010000001">
    <property type="protein sequence ID" value="CAJ2002115.1"/>
    <property type="molecule type" value="Genomic_DNA"/>
</dbReference>
<sequence length="439" mass="50053">MNEYTITHSCSLFDKYAIECQSFAKNNLPNGKYIINSPKATFVRPLDQLLPTNIMSYWGRVSFNPRNSISTISPFAFVTQSHYLNEIFRKNSKRQQESEIYNFFVGKNLNDTSESGDRDTPKSDPPRRPPPAPMEVEDAFSTVNNLTSDEAVAEVKAAIQANKLTTAVEIQLFLNLLLYKPLHAIESFKLIEQHMASLNIDPKDLPEPDNFKLLYSAFYYNLNTNKMANNHTSIFIQDLLETFPKASGIATSGGGSQLSNIASVFLSTFTQYTENDIYSSVYRLLSEKRYAPRISNYSNALVCAHALFKLNLPLRALFSLQHNKEIVDTIATLKNTYADFYRVYQPLEYPSIDRAFQLIETQAQYKQTLVEFKSILTDLNESSFRQLYSKYLTDRGVKELSVYGDDINTIKNVATAMVKQEPYNLFKKDLLKAWLGDSV</sequence>
<organism evidence="2 3">
    <name type="scientific">Cotesia congregata filamentous virus 1</name>
    <dbReference type="NCBI Taxonomy" id="3064291"/>
    <lineage>
        <taxon>Viruses</taxon>
        <taxon>Viruses incertae sedis</taxon>
        <taxon>Naldaviricetes</taxon>
        <taxon>Lefavirales</taxon>
        <taxon>Filamentoviridae</taxon>
        <taxon>Betafilamentovirus</taxon>
        <taxon>Betafilamentovirus cocongregatae</taxon>
    </lineage>
</organism>